<sequence length="92" mass="10286">MASDLLSVQASTVASESAFLRTNTIGMKGDGLRECQTNHNQAGNDMYVFKDWWEDVDEVRDVYDESENDSEDVKSLDGFDRDVANCTIALKT</sequence>
<keyword evidence="2" id="KW-1185">Reference proteome</keyword>
<gene>
    <name evidence="1" type="ORF">Tco_0893489</name>
</gene>
<evidence type="ECO:0000313" key="1">
    <source>
        <dbReference type="EMBL" id="GJT23552.1"/>
    </source>
</evidence>
<dbReference type="EMBL" id="BQNB010014064">
    <property type="protein sequence ID" value="GJT23552.1"/>
    <property type="molecule type" value="Genomic_DNA"/>
</dbReference>
<reference evidence="1" key="1">
    <citation type="journal article" date="2022" name="Int. J. Mol. Sci.">
        <title>Draft Genome of Tanacetum Coccineum: Genomic Comparison of Closely Related Tanacetum-Family Plants.</title>
        <authorList>
            <person name="Yamashiro T."/>
            <person name="Shiraishi A."/>
            <person name="Nakayama K."/>
            <person name="Satake H."/>
        </authorList>
    </citation>
    <scope>NUCLEOTIDE SEQUENCE</scope>
</reference>
<name>A0ABQ5CBP9_9ASTR</name>
<protein>
    <recommendedName>
        <fullName evidence="3">HAT C-terminal dimerisation domain-containing protein</fullName>
    </recommendedName>
</protein>
<dbReference type="Proteomes" id="UP001151760">
    <property type="component" value="Unassembled WGS sequence"/>
</dbReference>
<organism evidence="1 2">
    <name type="scientific">Tanacetum coccineum</name>
    <dbReference type="NCBI Taxonomy" id="301880"/>
    <lineage>
        <taxon>Eukaryota</taxon>
        <taxon>Viridiplantae</taxon>
        <taxon>Streptophyta</taxon>
        <taxon>Embryophyta</taxon>
        <taxon>Tracheophyta</taxon>
        <taxon>Spermatophyta</taxon>
        <taxon>Magnoliopsida</taxon>
        <taxon>eudicotyledons</taxon>
        <taxon>Gunneridae</taxon>
        <taxon>Pentapetalae</taxon>
        <taxon>asterids</taxon>
        <taxon>campanulids</taxon>
        <taxon>Asterales</taxon>
        <taxon>Asteraceae</taxon>
        <taxon>Asteroideae</taxon>
        <taxon>Anthemideae</taxon>
        <taxon>Anthemidinae</taxon>
        <taxon>Tanacetum</taxon>
    </lineage>
</organism>
<accession>A0ABQ5CBP9</accession>
<proteinExistence type="predicted"/>
<reference evidence="1" key="2">
    <citation type="submission" date="2022-01" db="EMBL/GenBank/DDBJ databases">
        <authorList>
            <person name="Yamashiro T."/>
            <person name="Shiraishi A."/>
            <person name="Satake H."/>
            <person name="Nakayama K."/>
        </authorList>
    </citation>
    <scope>NUCLEOTIDE SEQUENCE</scope>
</reference>
<evidence type="ECO:0008006" key="3">
    <source>
        <dbReference type="Google" id="ProtNLM"/>
    </source>
</evidence>
<evidence type="ECO:0000313" key="2">
    <source>
        <dbReference type="Proteomes" id="UP001151760"/>
    </source>
</evidence>
<comment type="caution">
    <text evidence="1">The sequence shown here is derived from an EMBL/GenBank/DDBJ whole genome shotgun (WGS) entry which is preliminary data.</text>
</comment>